<reference evidence="2" key="1">
    <citation type="submission" date="2006-10" db="EMBL/GenBank/DDBJ databases">
        <authorList>
            <person name="Amadeo P."/>
            <person name="Zhao Q."/>
            <person name="Wortman J."/>
            <person name="Fraser-Liggett C."/>
            <person name="Carlton J."/>
        </authorList>
    </citation>
    <scope>NUCLEOTIDE SEQUENCE</scope>
    <source>
        <strain evidence="2">G3</strain>
    </source>
</reference>
<dbReference type="VEuPathDB" id="TrichDB:TVAG_051190"/>
<sequence>MSFENLFATPTIRMPQTAKTTFREQMEFSPRIKTPRVELSNSFRPSTVANPRKHEIISASIPIHSLLANSQRMKEMDLQYWIDSDNPSALEILDKIADESPQHRNILKKIIYELENLDEEEDYNFFSLTDTKYDEIVRLQLETADIEKQIKNMNKEIIELTATLQAEQTRQNNERKEYKSYESLMKKSTFNSNKESIKPIILKPAPSTQNLVQTQDDDNINKLMGENRYLKDQVRTIENMIEENRVFMTNYTLKSAKKIYKASKRKKDEELNNQFI</sequence>
<accession>A2EES8</accession>
<dbReference type="EMBL" id="DS113369">
    <property type="protein sequence ID" value="EAY08884.1"/>
    <property type="molecule type" value="Genomic_DNA"/>
</dbReference>
<proteinExistence type="predicted"/>
<evidence type="ECO:0000313" key="2">
    <source>
        <dbReference type="EMBL" id="EAY08884.1"/>
    </source>
</evidence>
<name>A2EES8_TRIV3</name>
<keyword evidence="3" id="KW-1185">Reference proteome</keyword>
<keyword evidence="1" id="KW-0175">Coiled coil</keyword>
<dbReference type="AlphaFoldDB" id="A2EES8"/>
<dbReference type="Proteomes" id="UP000001542">
    <property type="component" value="Unassembled WGS sequence"/>
</dbReference>
<dbReference type="InParanoid" id="A2EES8"/>
<feature type="coiled-coil region" evidence="1">
    <location>
        <begin position="136"/>
        <end position="170"/>
    </location>
</feature>
<reference evidence="2" key="2">
    <citation type="journal article" date="2007" name="Science">
        <title>Draft genome sequence of the sexually transmitted pathogen Trichomonas vaginalis.</title>
        <authorList>
            <person name="Carlton J.M."/>
            <person name="Hirt R.P."/>
            <person name="Silva J.C."/>
            <person name="Delcher A.L."/>
            <person name="Schatz M."/>
            <person name="Zhao Q."/>
            <person name="Wortman J.R."/>
            <person name="Bidwell S.L."/>
            <person name="Alsmark U.C.M."/>
            <person name="Besteiro S."/>
            <person name="Sicheritz-Ponten T."/>
            <person name="Noel C.J."/>
            <person name="Dacks J.B."/>
            <person name="Foster P.G."/>
            <person name="Simillion C."/>
            <person name="Van de Peer Y."/>
            <person name="Miranda-Saavedra D."/>
            <person name="Barton G.J."/>
            <person name="Westrop G.D."/>
            <person name="Mueller S."/>
            <person name="Dessi D."/>
            <person name="Fiori P.L."/>
            <person name="Ren Q."/>
            <person name="Paulsen I."/>
            <person name="Zhang H."/>
            <person name="Bastida-Corcuera F.D."/>
            <person name="Simoes-Barbosa A."/>
            <person name="Brown M.T."/>
            <person name="Hayes R.D."/>
            <person name="Mukherjee M."/>
            <person name="Okumura C.Y."/>
            <person name="Schneider R."/>
            <person name="Smith A.J."/>
            <person name="Vanacova S."/>
            <person name="Villalvazo M."/>
            <person name="Haas B.J."/>
            <person name="Pertea M."/>
            <person name="Feldblyum T.V."/>
            <person name="Utterback T.R."/>
            <person name="Shu C.L."/>
            <person name="Osoegawa K."/>
            <person name="de Jong P.J."/>
            <person name="Hrdy I."/>
            <person name="Horvathova L."/>
            <person name="Zubacova Z."/>
            <person name="Dolezal P."/>
            <person name="Malik S.B."/>
            <person name="Logsdon J.M. Jr."/>
            <person name="Henze K."/>
            <person name="Gupta A."/>
            <person name="Wang C.C."/>
            <person name="Dunne R.L."/>
            <person name="Upcroft J.A."/>
            <person name="Upcroft P."/>
            <person name="White O."/>
            <person name="Salzberg S.L."/>
            <person name="Tang P."/>
            <person name="Chiu C.-H."/>
            <person name="Lee Y.-S."/>
            <person name="Embley T.M."/>
            <person name="Coombs G.H."/>
            <person name="Mottram J.C."/>
            <person name="Tachezy J."/>
            <person name="Fraser-Liggett C.M."/>
            <person name="Johnson P.J."/>
        </authorList>
    </citation>
    <scope>NUCLEOTIDE SEQUENCE [LARGE SCALE GENOMIC DNA]</scope>
    <source>
        <strain evidence="2">G3</strain>
    </source>
</reference>
<dbReference type="SMR" id="A2EES8"/>
<dbReference type="RefSeq" id="XP_001321107.1">
    <property type="nucleotide sequence ID" value="XM_001321072.1"/>
</dbReference>
<dbReference type="KEGG" id="tva:4766793"/>
<evidence type="ECO:0000256" key="1">
    <source>
        <dbReference type="SAM" id="Coils"/>
    </source>
</evidence>
<gene>
    <name evidence="2" type="ORF">TVAG_051190</name>
</gene>
<evidence type="ECO:0000313" key="3">
    <source>
        <dbReference type="Proteomes" id="UP000001542"/>
    </source>
</evidence>
<organism evidence="2 3">
    <name type="scientific">Trichomonas vaginalis (strain ATCC PRA-98 / G3)</name>
    <dbReference type="NCBI Taxonomy" id="412133"/>
    <lineage>
        <taxon>Eukaryota</taxon>
        <taxon>Metamonada</taxon>
        <taxon>Parabasalia</taxon>
        <taxon>Trichomonadida</taxon>
        <taxon>Trichomonadidae</taxon>
        <taxon>Trichomonas</taxon>
    </lineage>
</organism>
<dbReference type="VEuPathDB" id="TrichDB:TVAGG3_0982150"/>
<protein>
    <submittedName>
        <fullName evidence="2">Uncharacterized protein</fullName>
    </submittedName>
</protein>